<dbReference type="Proteomes" id="UP001597294">
    <property type="component" value="Unassembled WGS sequence"/>
</dbReference>
<evidence type="ECO:0000256" key="5">
    <source>
        <dbReference type="ARBA" id="ARBA00023002"/>
    </source>
</evidence>
<comment type="similarity">
    <text evidence="2">Belongs to the gamma-BBH/TMLD family.</text>
</comment>
<dbReference type="InterPro" id="IPR038492">
    <property type="entry name" value="GBBH-like_N_sf"/>
</dbReference>
<dbReference type="InterPro" id="IPR003819">
    <property type="entry name" value="TauD/TfdA-like"/>
</dbReference>
<evidence type="ECO:0000256" key="6">
    <source>
        <dbReference type="ARBA" id="ARBA00023004"/>
    </source>
</evidence>
<keyword evidence="6" id="KW-0408">Iron</keyword>
<dbReference type="Gene3D" id="3.30.2020.30">
    <property type="match status" value="1"/>
</dbReference>
<evidence type="ECO:0000256" key="3">
    <source>
        <dbReference type="ARBA" id="ARBA00022723"/>
    </source>
</evidence>
<comment type="caution">
    <text evidence="9">The sequence shown here is derived from an EMBL/GenBank/DDBJ whole genome shotgun (WGS) entry which is preliminary data.</text>
</comment>
<evidence type="ECO:0000256" key="4">
    <source>
        <dbReference type="ARBA" id="ARBA00022964"/>
    </source>
</evidence>
<feature type="domain" description="TauD/TfdA-like" evidence="7">
    <location>
        <begin position="113"/>
        <end position="367"/>
    </location>
</feature>
<dbReference type="PANTHER" id="PTHR10696:SF25">
    <property type="entry name" value="OXIDOREDUCTASE AIM17-RELATED"/>
    <property type="match status" value="1"/>
</dbReference>
<dbReference type="GO" id="GO:0051213">
    <property type="term" value="F:dioxygenase activity"/>
    <property type="evidence" value="ECO:0007669"/>
    <property type="project" value="UniProtKB-KW"/>
</dbReference>
<gene>
    <name evidence="9" type="ORF">ACFSKO_12430</name>
</gene>
<keyword evidence="3" id="KW-0479">Metal-binding</keyword>
<evidence type="ECO:0000259" key="7">
    <source>
        <dbReference type="Pfam" id="PF02668"/>
    </source>
</evidence>
<dbReference type="Pfam" id="PF06155">
    <property type="entry name" value="GBBH-like_N"/>
    <property type="match status" value="1"/>
</dbReference>
<evidence type="ECO:0000313" key="10">
    <source>
        <dbReference type="Proteomes" id="UP001597294"/>
    </source>
</evidence>
<dbReference type="SUPFAM" id="SSF51197">
    <property type="entry name" value="Clavaminate synthase-like"/>
    <property type="match status" value="1"/>
</dbReference>
<dbReference type="Pfam" id="PF02668">
    <property type="entry name" value="TauD"/>
    <property type="match status" value="1"/>
</dbReference>
<evidence type="ECO:0000313" key="9">
    <source>
        <dbReference type="EMBL" id="MFD2206430.1"/>
    </source>
</evidence>
<protein>
    <submittedName>
        <fullName evidence="9">TauD/TfdA family dioxygenase</fullName>
    </submittedName>
</protein>
<keyword evidence="5" id="KW-0560">Oxidoreductase</keyword>
<reference evidence="10" key="1">
    <citation type="journal article" date="2019" name="Int. J. Syst. Evol. Microbiol.">
        <title>The Global Catalogue of Microorganisms (GCM) 10K type strain sequencing project: providing services to taxonomists for standard genome sequencing and annotation.</title>
        <authorList>
            <consortium name="The Broad Institute Genomics Platform"/>
            <consortium name="The Broad Institute Genome Sequencing Center for Infectious Disease"/>
            <person name="Wu L."/>
            <person name="Ma J."/>
        </authorList>
    </citation>
    <scope>NUCLEOTIDE SEQUENCE [LARGE SCALE GENOMIC DNA]</scope>
    <source>
        <strain evidence="10">CGMCC 4.7192</strain>
    </source>
</reference>
<dbReference type="InterPro" id="IPR050411">
    <property type="entry name" value="AlphaKG_dependent_hydroxylases"/>
</dbReference>
<dbReference type="InterPro" id="IPR010376">
    <property type="entry name" value="GBBH-like_N"/>
</dbReference>
<keyword evidence="10" id="KW-1185">Reference proteome</keyword>
<name>A0ABW5BLX0_9PROT</name>
<evidence type="ECO:0000256" key="2">
    <source>
        <dbReference type="ARBA" id="ARBA00008654"/>
    </source>
</evidence>
<evidence type="ECO:0000256" key="1">
    <source>
        <dbReference type="ARBA" id="ARBA00001954"/>
    </source>
</evidence>
<dbReference type="RefSeq" id="WP_380251997.1">
    <property type="nucleotide sequence ID" value="NZ_JBHUII010000004.1"/>
</dbReference>
<dbReference type="EMBL" id="JBHUII010000004">
    <property type="protein sequence ID" value="MFD2206430.1"/>
    <property type="molecule type" value="Genomic_DNA"/>
</dbReference>
<feature type="domain" description="Gamma-butyrobetaine hydroxylase-like N-terminal" evidence="8">
    <location>
        <begin position="17"/>
        <end position="98"/>
    </location>
</feature>
<dbReference type="InterPro" id="IPR042098">
    <property type="entry name" value="TauD-like_sf"/>
</dbReference>
<dbReference type="CDD" id="cd00250">
    <property type="entry name" value="CAS_like"/>
    <property type="match status" value="1"/>
</dbReference>
<dbReference type="PANTHER" id="PTHR10696">
    <property type="entry name" value="GAMMA-BUTYROBETAINE HYDROXYLASE-RELATED"/>
    <property type="match status" value="1"/>
</dbReference>
<proteinExistence type="inferred from homology"/>
<dbReference type="Gene3D" id="3.60.130.10">
    <property type="entry name" value="Clavaminate synthase-like"/>
    <property type="match status" value="1"/>
</dbReference>
<accession>A0ABW5BLX0</accession>
<organism evidence="9 10">
    <name type="scientific">Kiloniella antarctica</name>
    <dbReference type="NCBI Taxonomy" id="1550907"/>
    <lineage>
        <taxon>Bacteria</taxon>
        <taxon>Pseudomonadati</taxon>
        <taxon>Pseudomonadota</taxon>
        <taxon>Alphaproteobacteria</taxon>
        <taxon>Rhodospirillales</taxon>
        <taxon>Kiloniellaceae</taxon>
        <taxon>Kiloniella</taxon>
    </lineage>
</organism>
<sequence>MNSPAEKFPTEIAVQSLEQNERSLEITWSDGRISNFHYLWLRDNCPTGFHPSTQERLFNLTSVSENIHALTSAFDDGALYVSWSEHEHKSAYRLEWLYENSYSPDFKFITESPATPWGTEILNCLHEVQYADLMQNDAVLFDWLSAVNKWGISYVRNVPCTDDGVIDVANRIAFLRETNFGKVFDVKSKPNPINNAYTSEALPLHIDLINQETPPGYQFLHCLVNDSKGGESTYADGFKIIEELKATSPGSFQILSTVNVPMRYHDGETDIQTRHPIINADENGRLIELRYSPHLVSTFDMDEDMMDRYYRAFRELMILINDERFVISIRMKAGDLCIFDNRRVMHGRHAFQASETHSGGRHLRGCYVDRSEFESRLRVLGRRYDQAPSSR</sequence>
<evidence type="ECO:0000259" key="8">
    <source>
        <dbReference type="Pfam" id="PF06155"/>
    </source>
</evidence>
<comment type="cofactor">
    <cofactor evidence="1">
        <name>Fe(2+)</name>
        <dbReference type="ChEBI" id="CHEBI:29033"/>
    </cofactor>
</comment>
<keyword evidence="4 9" id="KW-0223">Dioxygenase</keyword>